<sequence>MNIEKFTERSRGFLQAAQTIAVRDFHQQLTTEHVLKALLDDQEGAASALIRAAGGDAPSVRNATELALAKLPKVQGGGAGQPQATPDFVRVLDAAEREAQKAGDSFVAQDRLLAAIAGSETAAGKALRDHGATPQALEKAIATIRKGRTVTSENAEAGFDALKKYARDVTAVAQQGKLDPVIGRDEEIRRAIQVLARRSKNNPVLIGEPGVGKTAIVEGLAQRIVNGDVPEALRNKRLLSLDMGALVAGAKYRGEFEERLKAVLKEIESAEGEVVLFIDEMHTLVGAGRSDGAMDASNLIKPELARGTLHCIGATTLDEYRKYIEKDAALARRFQPVFVGEPSVADTISILRGIKEKYELHHGVRITDNALVAAATLSNRYITDRFLPDKAIDLMDEAASRLRMQIDSKPEALDELDRRVIQLKIEREAIRKEDDTASRDRLVKLEAELADLEEQSNAMSAAWHAEKDRVNAVQKVKEQLDQARSDVEVAQRRGDLGRASELMYGVIPGLEAQIATAQEESGDEAKNGMFTEAVTDQAIASVVSRWTGVPVDRMLEGERAKLLRMEDELRRSVVGQEPALKAVANAVRRARAGLQDPNRPIGSFLFLGPTGVGKTELTKALARFLFDDDKALLRIDMSEFMEKHAVSRLMGAPPGYVGYEEGGVLTEAVRRRPYQVILFDEVEKAHEDVFNILLQVLDDGRLTDGQGRTVDFRNTLIILTSNLGSDVLAQQPDGESADLVQAQVMRVVRDHFRPEFLNRLDEIILFSRLQKADMRSIVDIQISRLRRLLDDRHITLDLDDAAHDWLGNEGYDPVYGARPLKRVIQRALQNPLAGLLLEGRVHDGERVEVSADATGLTINGQEVADL</sequence>
<keyword evidence="13" id="KW-0346">Stress response</keyword>
<dbReference type="Pfam" id="PF00004">
    <property type="entry name" value="AAA"/>
    <property type="match status" value="1"/>
</dbReference>
<dbReference type="Gene3D" id="1.10.8.60">
    <property type="match status" value="1"/>
</dbReference>
<comment type="subcellular location">
    <subcellularLocation>
        <location evidence="1 13">Cytoplasm</location>
    </subcellularLocation>
</comment>
<dbReference type="Gene3D" id="1.10.1780.10">
    <property type="entry name" value="Clp, N-terminal domain"/>
    <property type="match status" value="1"/>
</dbReference>
<name>A0A850P834_9PROT</name>
<dbReference type="PANTHER" id="PTHR11638">
    <property type="entry name" value="ATP-DEPENDENT CLP PROTEASE"/>
    <property type="match status" value="1"/>
</dbReference>
<evidence type="ECO:0000256" key="6">
    <source>
        <dbReference type="ARBA" id="ARBA00022840"/>
    </source>
</evidence>
<keyword evidence="13" id="KW-0963">Cytoplasm</keyword>
<proteinExistence type="inferred from homology"/>
<keyword evidence="6 12" id="KW-0067">ATP-binding</keyword>
<evidence type="ECO:0000256" key="3">
    <source>
        <dbReference type="ARBA" id="ARBA00017574"/>
    </source>
</evidence>
<dbReference type="InterPro" id="IPR019489">
    <property type="entry name" value="Clp_ATPase_C"/>
</dbReference>
<dbReference type="SMART" id="SM01086">
    <property type="entry name" value="ClpB_D2-small"/>
    <property type="match status" value="1"/>
</dbReference>
<reference evidence="15 16" key="1">
    <citation type="submission" date="2020-06" db="EMBL/GenBank/DDBJ databases">
        <title>Description of novel acetic acid bacteria.</title>
        <authorList>
            <person name="Sombolestani A."/>
        </authorList>
    </citation>
    <scope>NUCLEOTIDE SEQUENCE [LARGE SCALE GENOMIC DNA]</scope>
    <source>
        <strain evidence="15 16">LMG 27010</strain>
    </source>
</reference>
<dbReference type="PRINTS" id="PR00300">
    <property type="entry name" value="CLPPROTEASEA"/>
</dbReference>
<evidence type="ECO:0000313" key="16">
    <source>
        <dbReference type="Proteomes" id="UP000585665"/>
    </source>
</evidence>
<evidence type="ECO:0000256" key="13">
    <source>
        <dbReference type="RuleBase" id="RU362034"/>
    </source>
</evidence>
<dbReference type="InterPro" id="IPR036628">
    <property type="entry name" value="Clp_N_dom_sf"/>
</dbReference>
<dbReference type="Proteomes" id="UP000585665">
    <property type="component" value="Unassembled WGS sequence"/>
</dbReference>
<keyword evidence="7 13" id="KW-0175">Coiled coil</keyword>
<comment type="subunit">
    <text evidence="13">Homohexamer; The oligomerization is ATP-dependent.</text>
</comment>
<dbReference type="SUPFAM" id="SSF81923">
    <property type="entry name" value="Double Clp-N motif"/>
    <property type="match status" value="1"/>
</dbReference>
<comment type="caution">
    <text evidence="15">The sequence shown here is derived from an EMBL/GenBank/DDBJ whole genome shotgun (WGS) entry which is preliminary data.</text>
</comment>
<evidence type="ECO:0000256" key="8">
    <source>
        <dbReference type="ARBA" id="ARBA00023186"/>
    </source>
</evidence>
<evidence type="ECO:0000256" key="10">
    <source>
        <dbReference type="ARBA" id="ARBA00026057"/>
    </source>
</evidence>
<dbReference type="RefSeq" id="WP_176613714.1">
    <property type="nucleotide sequence ID" value="NZ_JABXXR010000063.1"/>
</dbReference>
<evidence type="ECO:0000256" key="2">
    <source>
        <dbReference type="ARBA" id="ARBA00008675"/>
    </source>
</evidence>
<comment type="function">
    <text evidence="9">Part of a stress-induced multi-chaperone system, it is involved in the recovery of the cell from heat-induced damage, in cooperation with DnaK, DnaJ and GrpE. Acts before DnaK, in the processing of protein aggregates. Protein binding stimulates the ATPase activity; ATP hydrolysis unfolds the denatured protein aggregates, which probably helps expose new hydrophobic binding sites on the surface of ClpB-bound aggregates, contributing to the solubilization and refolding of denatured protein aggregates by DnaK.</text>
</comment>
<dbReference type="InterPro" id="IPR003593">
    <property type="entry name" value="AAA+_ATPase"/>
</dbReference>
<feature type="domain" description="Clp R" evidence="14">
    <location>
        <begin position="3"/>
        <end position="147"/>
    </location>
</feature>
<organism evidence="15 16">
    <name type="scientific">Ameyamaea chiangmaiensis</name>
    <dbReference type="NCBI Taxonomy" id="442969"/>
    <lineage>
        <taxon>Bacteria</taxon>
        <taxon>Pseudomonadati</taxon>
        <taxon>Pseudomonadota</taxon>
        <taxon>Alphaproteobacteria</taxon>
        <taxon>Acetobacterales</taxon>
        <taxon>Acetobacteraceae</taxon>
        <taxon>Ameyamaea</taxon>
    </lineage>
</organism>
<dbReference type="PROSITE" id="PS51903">
    <property type="entry name" value="CLP_R"/>
    <property type="match status" value="1"/>
</dbReference>
<dbReference type="Pfam" id="PF02861">
    <property type="entry name" value="Clp_N"/>
    <property type="match status" value="1"/>
</dbReference>
<comment type="subunit">
    <text evidence="10">Homohexamer. The oligomerization is ATP-dependent.</text>
</comment>
<dbReference type="InterPro" id="IPR050130">
    <property type="entry name" value="ClpA_ClpB"/>
</dbReference>
<accession>A0A850P834</accession>
<dbReference type="GO" id="GO:0016887">
    <property type="term" value="F:ATP hydrolysis activity"/>
    <property type="evidence" value="ECO:0007669"/>
    <property type="project" value="InterPro"/>
</dbReference>
<evidence type="ECO:0000256" key="11">
    <source>
        <dbReference type="PROSITE-ProRule" id="PRU01251"/>
    </source>
</evidence>
<evidence type="ECO:0000256" key="5">
    <source>
        <dbReference type="ARBA" id="ARBA00022741"/>
    </source>
</evidence>
<dbReference type="GO" id="GO:0005737">
    <property type="term" value="C:cytoplasm"/>
    <property type="evidence" value="ECO:0007669"/>
    <property type="project" value="UniProtKB-SubCell"/>
</dbReference>
<dbReference type="PANTHER" id="PTHR11638:SF18">
    <property type="entry name" value="HEAT SHOCK PROTEIN 104"/>
    <property type="match status" value="1"/>
</dbReference>
<dbReference type="FunFam" id="1.10.8.60:FF:000017">
    <property type="entry name" value="ATP-dependent chaperone ClpB"/>
    <property type="match status" value="1"/>
</dbReference>
<dbReference type="InterPro" id="IPR027417">
    <property type="entry name" value="P-loop_NTPase"/>
</dbReference>
<dbReference type="SUPFAM" id="SSF52540">
    <property type="entry name" value="P-loop containing nucleoside triphosphate hydrolases"/>
    <property type="match status" value="2"/>
</dbReference>
<dbReference type="EMBL" id="JABXXR010000063">
    <property type="protein sequence ID" value="NVN40775.1"/>
    <property type="molecule type" value="Genomic_DNA"/>
</dbReference>
<dbReference type="GO" id="GO:0005524">
    <property type="term" value="F:ATP binding"/>
    <property type="evidence" value="ECO:0007669"/>
    <property type="project" value="UniProtKB-UniRule"/>
</dbReference>
<dbReference type="Pfam" id="PF10431">
    <property type="entry name" value="ClpB_D2-small"/>
    <property type="match status" value="1"/>
</dbReference>
<dbReference type="InterPro" id="IPR028299">
    <property type="entry name" value="ClpA/B_CS2"/>
</dbReference>
<dbReference type="FunFam" id="3.40.50.300:FF:000010">
    <property type="entry name" value="Chaperone clpB 1, putative"/>
    <property type="match status" value="1"/>
</dbReference>
<evidence type="ECO:0000259" key="14">
    <source>
        <dbReference type="PROSITE" id="PS51903"/>
    </source>
</evidence>
<protein>
    <recommendedName>
        <fullName evidence="3 13">Chaperone protein ClpB</fullName>
    </recommendedName>
</protein>
<evidence type="ECO:0000256" key="9">
    <source>
        <dbReference type="ARBA" id="ARBA00025613"/>
    </source>
</evidence>
<dbReference type="FunFam" id="3.40.50.300:FF:000025">
    <property type="entry name" value="ATP-dependent Clp protease subunit"/>
    <property type="match status" value="1"/>
</dbReference>
<evidence type="ECO:0000256" key="7">
    <source>
        <dbReference type="ARBA" id="ARBA00023054"/>
    </source>
</evidence>
<dbReference type="InterPro" id="IPR001270">
    <property type="entry name" value="ClpA/B"/>
</dbReference>
<dbReference type="InterPro" id="IPR004176">
    <property type="entry name" value="Clp_R_N"/>
</dbReference>
<evidence type="ECO:0000256" key="4">
    <source>
        <dbReference type="ARBA" id="ARBA00022737"/>
    </source>
</evidence>
<dbReference type="Pfam" id="PF17871">
    <property type="entry name" value="AAA_lid_9"/>
    <property type="match status" value="1"/>
</dbReference>
<keyword evidence="8 12" id="KW-0143">Chaperone</keyword>
<keyword evidence="5 12" id="KW-0547">Nucleotide-binding</keyword>
<dbReference type="GO" id="GO:0034605">
    <property type="term" value="P:cellular response to heat"/>
    <property type="evidence" value="ECO:0007669"/>
    <property type="project" value="TreeGrafter"/>
</dbReference>
<dbReference type="InterPro" id="IPR003959">
    <property type="entry name" value="ATPase_AAA_core"/>
</dbReference>
<evidence type="ECO:0000256" key="12">
    <source>
        <dbReference type="RuleBase" id="RU004432"/>
    </source>
</evidence>
<dbReference type="Gene3D" id="3.40.50.300">
    <property type="entry name" value="P-loop containing nucleotide triphosphate hydrolases"/>
    <property type="match status" value="3"/>
</dbReference>
<keyword evidence="16" id="KW-1185">Reference proteome</keyword>
<dbReference type="Pfam" id="PF07724">
    <property type="entry name" value="AAA_2"/>
    <property type="match status" value="1"/>
</dbReference>
<feature type="coiled-coil region" evidence="13">
    <location>
        <begin position="413"/>
        <end position="493"/>
    </location>
</feature>
<dbReference type="NCBIfam" id="TIGR03346">
    <property type="entry name" value="chaperone_ClpB"/>
    <property type="match status" value="1"/>
</dbReference>
<dbReference type="CDD" id="cd00009">
    <property type="entry name" value="AAA"/>
    <property type="match status" value="1"/>
</dbReference>
<gene>
    <name evidence="13 15" type="primary">clpB</name>
    <name evidence="15" type="ORF">HUK82_09390</name>
</gene>
<keyword evidence="4 11" id="KW-0677">Repeat</keyword>
<evidence type="ECO:0000256" key="1">
    <source>
        <dbReference type="ARBA" id="ARBA00004496"/>
    </source>
</evidence>
<evidence type="ECO:0000313" key="15">
    <source>
        <dbReference type="EMBL" id="NVN40775.1"/>
    </source>
</evidence>
<dbReference type="CDD" id="cd19499">
    <property type="entry name" value="RecA-like_ClpB_Hsp104-like"/>
    <property type="match status" value="1"/>
</dbReference>
<dbReference type="InterPro" id="IPR041546">
    <property type="entry name" value="ClpA/ClpB_AAA_lid"/>
</dbReference>
<dbReference type="FunFam" id="3.40.50.300:FF:000120">
    <property type="entry name" value="ATP-dependent chaperone ClpB"/>
    <property type="match status" value="1"/>
</dbReference>
<dbReference type="AlphaFoldDB" id="A0A850P834"/>
<dbReference type="SMART" id="SM00382">
    <property type="entry name" value="AAA"/>
    <property type="match status" value="2"/>
</dbReference>
<comment type="similarity">
    <text evidence="2 12">Belongs to the ClpA/ClpB family.</text>
</comment>
<dbReference type="PROSITE" id="PS00870">
    <property type="entry name" value="CLPAB_1"/>
    <property type="match status" value="1"/>
</dbReference>
<dbReference type="PROSITE" id="PS00871">
    <property type="entry name" value="CLPAB_2"/>
    <property type="match status" value="1"/>
</dbReference>
<dbReference type="InterPro" id="IPR018368">
    <property type="entry name" value="ClpA/B_CS1"/>
</dbReference>
<dbReference type="GO" id="GO:0042026">
    <property type="term" value="P:protein refolding"/>
    <property type="evidence" value="ECO:0007669"/>
    <property type="project" value="UniProtKB-UniRule"/>
</dbReference>
<dbReference type="InterPro" id="IPR017730">
    <property type="entry name" value="Chaperonin_ClpB"/>
</dbReference>